<dbReference type="PANTHER" id="PTHR33337:SF40">
    <property type="entry name" value="CENP-V_GFA DOMAIN-CONTAINING PROTEIN-RELATED"/>
    <property type="match status" value="1"/>
</dbReference>
<evidence type="ECO:0000313" key="6">
    <source>
        <dbReference type="EMBL" id="KAK8874898.1"/>
    </source>
</evidence>
<dbReference type="Proteomes" id="UP001390339">
    <property type="component" value="Unassembled WGS sequence"/>
</dbReference>
<evidence type="ECO:0000256" key="1">
    <source>
        <dbReference type="ARBA" id="ARBA00005495"/>
    </source>
</evidence>
<protein>
    <submittedName>
        <fullName evidence="6">Mss4-like protein</fullName>
    </submittedName>
</protein>
<dbReference type="SUPFAM" id="SSF51316">
    <property type="entry name" value="Mss4-like"/>
    <property type="match status" value="1"/>
</dbReference>
<dbReference type="Gene3D" id="3.90.1590.10">
    <property type="entry name" value="glutathione-dependent formaldehyde- activating enzyme (gfa)"/>
    <property type="match status" value="1"/>
</dbReference>
<proteinExistence type="inferred from homology"/>
<evidence type="ECO:0000256" key="3">
    <source>
        <dbReference type="ARBA" id="ARBA00022833"/>
    </source>
</evidence>
<dbReference type="Pfam" id="PF04828">
    <property type="entry name" value="GFA"/>
    <property type="match status" value="1"/>
</dbReference>
<keyword evidence="2" id="KW-0479">Metal-binding</keyword>
<reference evidence="6 7" key="1">
    <citation type="journal article" date="2024" name="IMA Fungus">
        <title>Apiospora arundinis, a panoply of carbohydrate-active enzymes and secondary metabolites.</title>
        <authorList>
            <person name="Sorensen T."/>
            <person name="Petersen C."/>
            <person name="Muurmann A.T."/>
            <person name="Christiansen J.V."/>
            <person name="Brundto M.L."/>
            <person name="Overgaard C.K."/>
            <person name="Boysen A.T."/>
            <person name="Wollenberg R.D."/>
            <person name="Larsen T.O."/>
            <person name="Sorensen J.L."/>
            <person name="Nielsen K.L."/>
            <person name="Sondergaard T.E."/>
        </authorList>
    </citation>
    <scope>NUCLEOTIDE SEQUENCE [LARGE SCALE GENOMIC DNA]</scope>
    <source>
        <strain evidence="6 7">AAU 773</strain>
    </source>
</reference>
<sequence length="155" mass="16584">MSSTPPPPHRAASCLCGAIRVDVTGAPLSTYLCHCSACQKACGGIFSSNAAYKAEHVQVTFPNGDDPSSVLRMFEDTKSSDSGTVLLRTFCGICGSRLTTQRRGSPDRLVLAIGLFDSDDDLKADLKPTAEYFCVNRTAWLGEIEGGTTRLNKMS</sequence>
<evidence type="ECO:0000256" key="4">
    <source>
        <dbReference type="ARBA" id="ARBA00023239"/>
    </source>
</evidence>
<evidence type="ECO:0000313" key="7">
    <source>
        <dbReference type="Proteomes" id="UP001390339"/>
    </source>
</evidence>
<keyword evidence="3" id="KW-0862">Zinc</keyword>
<organism evidence="6 7">
    <name type="scientific">Apiospora arundinis</name>
    <dbReference type="NCBI Taxonomy" id="335852"/>
    <lineage>
        <taxon>Eukaryota</taxon>
        <taxon>Fungi</taxon>
        <taxon>Dikarya</taxon>
        <taxon>Ascomycota</taxon>
        <taxon>Pezizomycotina</taxon>
        <taxon>Sordariomycetes</taxon>
        <taxon>Xylariomycetidae</taxon>
        <taxon>Amphisphaeriales</taxon>
        <taxon>Apiosporaceae</taxon>
        <taxon>Apiospora</taxon>
    </lineage>
</organism>
<dbReference type="InterPro" id="IPR011057">
    <property type="entry name" value="Mss4-like_sf"/>
</dbReference>
<dbReference type="InterPro" id="IPR006913">
    <property type="entry name" value="CENP-V/GFA"/>
</dbReference>
<name>A0ABR2JBH6_9PEZI</name>
<keyword evidence="4" id="KW-0456">Lyase</keyword>
<evidence type="ECO:0000259" key="5">
    <source>
        <dbReference type="PROSITE" id="PS51891"/>
    </source>
</evidence>
<feature type="domain" description="CENP-V/GFA" evidence="5">
    <location>
        <begin position="9"/>
        <end position="141"/>
    </location>
</feature>
<keyword evidence="7" id="KW-1185">Reference proteome</keyword>
<comment type="caution">
    <text evidence="6">The sequence shown here is derived from an EMBL/GenBank/DDBJ whole genome shotgun (WGS) entry which is preliminary data.</text>
</comment>
<gene>
    <name evidence="6" type="ORF">PGQ11_005412</name>
</gene>
<accession>A0ABR2JBH6</accession>
<dbReference type="PROSITE" id="PS51891">
    <property type="entry name" value="CENP_V_GFA"/>
    <property type="match status" value="1"/>
</dbReference>
<comment type="similarity">
    <text evidence="1">Belongs to the Gfa family.</text>
</comment>
<dbReference type="EMBL" id="JAPCWZ010000003">
    <property type="protein sequence ID" value="KAK8874898.1"/>
    <property type="molecule type" value="Genomic_DNA"/>
</dbReference>
<dbReference type="PANTHER" id="PTHR33337">
    <property type="entry name" value="GFA DOMAIN-CONTAINING PROTEIN"/>
    <property type="match status" value="1"/>
</dbReference>
<evidence type="ECO:0000256" key="2">
    <source>
        <dbReference type="ARBA" id="ARBA00022723"/>
    </source>
</evidence>